<keyword evidence="2" id="KW-1185">Reference proteome</keyword>
<name>A0AAE1ALG4_9GAST</name>
<gene>
    <name evidence="1" type="ORF">RRG08_001724</name>
</gene>
<organism evidence="1 2">
    <name type="scientific">Elysia crispata</name>
    <name type="common">lettuce slug</name>
    <dbReference type="NCBI Taxonomy" id="231223"/>
    <lineage>
        <taxon>Eukaryota</taxon>
        <taxon>Metazoa</taxon>
        <taxon>Spiralia</taxon>
        <taxon>Lophotrochozoa</taxon>
        <taxon>Mollusca</taxon>
        <taxon>Gastropoda</taxon>
        <taxon>Heterobranchia</taxon>
        <taxon>Euthyneura</taxon>
        <taxon>Panpulmonata</taxon>
        <taxon>Sacoglossa</taxon>
        <taxon>Placobranchoidea</taxon>
        <taxon>Plakobranchidae</taxon>
        <taxon>Elysia</taxon>
    </lineage>
</organism>
<evidence type="ECO:0000313" key="1">
    <source>
        <dbReference type="EMBL" id="KAK3789336.1"/>
    </source>
</evidence>
<accession>A0AAE1ALG4</accession>
<comment type="caution">
    <text evidence="1">The sequence shown here is derived from an EMBL/GenBank/DDBJ whole genome shotgun (WGS) entry which is preliminary data.</text>
</comment>
<dbReference type="Proteomes" id="UP001283361">
    <property type="component" value="Unassembled WGS sequence"/>
</dbReference>
<protein>
    <submittedName>
        <fullName evidence="1">Uncharacterized protein</fullName>
    </submittedName>
</protein>
<proteinExistence type="predicted"/>
<evidence type="ECO:0000313" key="2">
    <source>
        <dbReference type="Proteomes" id="UP001283361"/>
    </source>
</evidence>
<dbReference type="AlphaFoldDB" id="A0AAE1ALG4"/>
<reference evidence="1" key="1">
    <citation type="journal article" date="2023" name="G3 (Bethesda)">
        <title>A reference genome for the long-term kleptoplast-retaining sea slug Elysia crispata morphotype clarki.</title>
        <authorList>
            <person name="Eastman K.E."/>
            <person name="Pendleton A.L."/>
            <person name="Shaikh M.A."/>
            <person name="Suttiyut T."/>
            <person name="Ogas R."/>
            <person name="Tomko P."/>
            <person name="Gavelis G."/>
            <person name="Widhalm J.R."/>
            <person name="Wisecaver J.H."/>
        </authorList>
    </citation>
    <scope>NUCLEOTIDE SEQUENCE</scope>
    <source>
        <strain evidence="1">ECLA1</strain>
    </source>
</reference>
<sequence>MYLLTTHPQQKAKNSSRFQGKVFQLTTQTRSIGYGQCESGCYFGHAFIELKTPGSVIRDAADVSRDLNKQDSQLSGVSRQARVPVVVVNRTPVLHSLKTPDQVPSCSHCLTGPGTTDKRQSAQISTSVCTECAINIDVLDFATLFVWGAADIIYSASFHKIDV</sequence>
<dbReference type="EMBL" id="JAWDGP010001678">
    <property type="protein sequence ID" value="KAK3789336.1"/>
    <property type="molecule type" value="Genomic_DNA"/>
</dbReference>